<comment type="similarity">
    <text evidence="1">Belongs to the peroxin-19 family.</text>
</comment>
<protein>
    <recommendedName>
        <fullName evidence="2">Peroxin-19</fullName>
    </recommendedName>
</protein>
<name>A0ABD3XKN9_SINWO</name>
<keyword evidence="5" id="KW-1185">Reference proteome</keyword>
<dbReference type="Gene3D" id="1.20.120.900">
    <property type="entry name" value="Pex19, mPTS binding domain"/>
    <property type="match status" value="1"/>
</dbReference>
<feature type="region of interest" description="Disordered" evidence="3">
    <location>
        <begin position="51"/>
        <end position="85"/>
    </location>
</feature>
<evidence type="ECO:0000313" key="5">
    <source>
        <dbReference type="Proteomes" id="UP001634394"/>
    </source>
</evidence>
<dbReference type="AlphaFoldDB" id="A0ABD3XKN9"/>
<evidence type="ECO:0000313" key="4">
    <source>
        <dbReference type="EMBL" id="KAL3886290.1"/>
    </source>
</evidence>
<comment type="caution">
    <text evidence="4">The sequence shown here is derived from an EMBL/GenBank/DDBJ whole genome shotgun (WGS) entry which is preliminary data.</text>
</comment>
<gene>
    <name evidence="4" type="ORF">ACJMK2_026297</name>
</gene>
<evidence type="ECO:0000256" key="2">
    <source>
        <dbReference type="ARBA" id="ARBA00029688"/>
    </source>
</evidence>
<dbReference type="Proteomes" id="UP001634394">
    <property type="component" value="Unassembled WGS sequence"/>
</dbReference>
<organism evidence="4 5">
    <name type="scientific">Sinanodonta woodiana</name>
    <name type="common">Chinese pond mussel</name>
    <name type="synonym">Anodonta woodiana</name>
    <dbReference type="NCBI Taxonomy" id="1069815"/>
    <lineage>
        <taxon>Eukaryota</taxon>
        <taxon>Metazoa</taxon>
        <taxon>Spiralia</taxon>
        <taxon>Lophotrochozoa</taxon>
        <taxon>Mollusca</taxon>
        <taxon>Bivalvia</taxon>
        <taxon>Autobranchia</taxon>
        <taxon>Heteroconchia</taxon>
        <taxon>Palaeoheterodonta</taxon>
        <taxon>Unionida</taxon>
        <taxon>Unionoidea</taxon>
        <taxon>Unionidae</taxon>
        <taxon>Unioninae</taxon>
        <taxon>Sinanodonta</taxon>
    </lineage>
</organism>
<dbReference type="InterPro" id="IPR038322">
    <property type="entry name" value="Pex19_C_sf"/>
</dbReference>
<reference evidence="4 5" key="1">
    <citation type="submission" date="2024-11" db="EMBL/GenBank/DDBJ databases">
        <title>Chromosome-level genome assembly of the freshwater bivalve Anodonta woodiana.</title>
        <authorList>
            <person name="Chen X."/>
        </authorList>
    </citation>
    <scope>NUCLEOTIDE SEQUENCE [LARGE SCALE GENOMIC DNA]</scope>
    <source>
        <strain evidence="4">MN2024</strain>
        <tissue evidence="4">Gills</tissue>
    </source>
</reference>
<feature type="region of interest" description="Disordered" evidence="3">
    <location>
        <begin position="1"/>
        <end position="35"/>
    </location>
</feature>
<dbReference type="PANTHER" id="PTHR12774:SF2">
    <property type="entry name" value="PEROXISOMAL BIOGENESIS FACTOR 19"/>
    <property type="match status" value="1"/>
</dbReference>
<dbReference type="Pfam" id="PF04614">
    <property type="entry name" value="Pex19"/>
    <property type="match status" value="1"/>
</dbReference>
<feature type="compositionally biased region" description="Polar residues" evidence="3">
    <location>
        <begin position="76"/>
        <end position="85"/>
    </location>
</feature>
<feature type="region of interest" description="Disordered" evidence="3">
    <location>
        <begin position="271"/>
        <end position="307"/>
    </location>
</feature>
<evidence type="ECO:0000256" key="1">
    <source>
        <dbReference type="ARBA" id="ARBA00006326"/>
    </source>
</evidence>
<feature type="compositionally biased region" description="Basic and acidic residues" evidence="3">
    <location>
        <begin position="9"/>
        <end position="26"/>
    </location>
</feature>
<dbReference type="PANTHER" id="PTHR12774">
    <property type="entry name" value="PEROXISOMAL BIOGENESIS FACTOR 19"/>
    <property type="match status" value="1"/>
</dbReference>
<dbReference type="EMBL" id="JBJQND010000002">
    <property type="protein sequence ID" value="KAL3886290.1"/>
    <property type="molecule type" value="Genomic_DNA"/>
</dbReference>
<proteinExistence type="inferred from homology"/>
<dbReference type="InterPro" id="IPR006708">
    <property type="entry name" value="Pex19"/>
</dbReference>
<evidence type="ECO:0000256" key="3">
    <source>
        <dbReference type="SAM" id="MobiDB-lite"/>
    </source>
</evidence>
<accession>A0ABD3XKN9</accession>
<sequence length="307" mass="34652">MADVEDLVEELKKTTVSEPKTHEQKEFTVTGKDDEVDDELNQLLDSALADFHPEEEPVSGASVAGRGDGGAKVSDPVSTNMDDNLSDQFTEEFSDEMAKQFEEAMKSFLSQDPAMMHQIEKLAESASACGDSEAAGQEFEDTLKHTLSSLAENTEKLQDKLSDEDLLKTFTKMASGEGHEEFMPMMQGMMKTLLSKEILYPSLKEISEKYPKWLEDNKPKLKEEDYKRYSDQHDIMNEILADFEKEKESDSDQVKKTRFQRVMDMMQKMQDLGQPPEDIVGDMAPGLEFDEDGLPKMPNSPESCLIM</sequence>